<feature type="transmembrane region" description="Helical" evidence="5">
    <location>
        <begin position="20"/>
        <end position="37"/>
    </location>
</feature>
<dbReference type="Proteomes" id="UP000092528">
    <property type="component" value="Chromosome 2"/>
</dbReference>
<keyword evidence="4 5" id="KW-0472">Membrane</keyword>
<feature type="transmembrane region" description="Helical" evidence="5">
    <location>
        <begin position="234"/>
        <end position="259"/>
    </location>
</feature>
<reference evidence="8 9" key="1">
    <citation type="submission" date="2016-07" db="EMBL/GenBank/DDBJ databases">
        <title>Genome sequencing of Vibrio scophthalmi strain VS-05, an isolated from Paralichthys olivaceus.</title>
        <authorList>
            <person name="Han H.-J."/>
        </authorList>
    </citation>
    <scope>NUCLEOTIDE SEQUENCE [LARGE SCALE GENOMIC DNA]</scope>
    <source>
        <strain evidence="8 9">VS-05</strain>
    </source>
</reference>
<dbReference type="GO" id="GO:0016887">
    <property type="term" value="F:ATP hydrolysis activity"/>
    <property type="evidence" value="ECO:0007669"/>
    <property type="project" value="InterPro"/>
</dbReference>
<dbReference type="Gene3D" id="1.20.1560.10">
    <property type="entry name" value="ABC transporter type 1, transmembrane domain"/>
    <property type="match status" value="1"/>
</dbReference>
<dbReference type="InterPro" id="IPR039421">
    <property type="entry name" value="Type_1_exporter"/>
</dbReference>
<feature type="domain" description="ABC transporter" evidence="6">
    <location>
        <begin position="321"/>
        <end position="535"/>
    </location>
</feature>
<accession>A0A1C7FDJ3</accession>
<dbReference type="Pfam" id="PF13304">
    <property type="entry name" value="AAA_21"/>
    <property type="match status" value="1"/>
</dbReference>
<protein>
    <submittedName>
        <fullName evidence="8">Arabinose import ATP-binding protein AraG</fullName>
    </submittedName>
</protein>
<dbReference type="PROSITE" id="PS50929">
    <property type="entry name" value="ABC_TM1F"/>
    <property type="match status" value="1"/>
</dbReference>
<dbReference type="InterPro" id="IPR027417">
    <property type="entry name" value="P-loop_NTPase"/>
</dbReference>
<dbReference type="EMBL" id="CP016415">
    <property type="protein sequence ID" value="ANU38050.1"/>
    <property type="molecule type" value="Genomic_DNA"/>
</dbReference>
<evidence type="ECO:0000313" key="8">
    <source>
        <dbReference type="EMBL" id="ANU38050.1"/>
    </source>
</evidence>
<dbReference type="SUPFAM" id="SSF90123">
    <property type="entry name" value="ABC transporter transmembrane region"/>
    <property type="match status" value="1"/>
</dbReference>
<name>A0A1C7FDJ3_9VIBR</name>
<dbReference type="GO" id="GO:0005524">
    <property type="term" value="F:ATP binding"/>
    <property type="evidence" value="ECO:0007669"/>
    <property type="project" value="UniProtKB-KW"/>
</dbReference>
<evidence type="ECO:0000256" key="4">
    <source>
        <dbReference type="ARBA" id="ARBA00023136"/>
    </source>
</evidence>
<comment type="subcellular location">
    <subcellularLocation>
        <location evidence="1">Cell membrane</location>
        <topology evidence="1">Multi-pass membrane protein</topology>
    </subcellularLocation>
</comment>
<dbReference type="RefSeq" id="WP_065546014.1">
    <property type="nucleotide sequence ID" value="NZ_CP016415.1"/>
</dbReference>
<dbReference type="PANTHER" id="PTHR43394">
    <property type="entry name" value="ATP-DEPENDENT PERMEASE MDL1, MITOCHONDRIAL"/>
    <property type="match status" value="1"/>
</dbReference>
<keyword evidence="8" id="KW-0547">Nucleotide-binding</keyword>
<dbReference type="PROSITE" id="PS50893">
    <property type="entry name" value="ABC_TRANSPORTER_2"/>
    <property type="match status" value="1"/>
</dbReference>
<evidence type="ECO:0000256" key="2">
    <source>
        <dbReference type="ARBA" id="ARBA00022692"/>
    </source>
</evidence>
<feature type="domain" description="ABC transmembrane type-1" evidence="7">
    <location>
        <begin position="19"/>
        <end position="294"/>
    </location>
</feature>
<dbReference type="InterPro" id="IPR003959">
    <property type="entry name" value="ATPase_AAA_core"/>
</dbReference>
<dbReference type="Gene3D" id="3.40.50.300">
    <property type="entry name" value="P-loop containing nucleotide triphosphate hydrolases"/>
    <property type="match status" value="1"/>
</dbReference>
<keyword evidence="3 5" id="KW-1133">Transmembrane helix</keyword>
<dbReference type="GO" id="GO:0015421">
    <property type="term" value="F:ABC-type oligopeptide transporter activity"/>
    <property type="evidence" value="ECO:0007669"/>
    <property type="project" value="TreeGrafter"/>
</dbReference>
<dbReference type="PANTHER" id="PTHR43394:SF1">
    <property type="entry name" value="ATP-BINDING CASSETTE SUB-FAMILY B MEMBER 10, MITOCHONDRIAL"/>
    <property type="match status" value="1"/>
</dbReference>
<dbReference type="InterPro" id="IPR003439">
    <property type="entry name" value="ABC_transporter-like_ATP-bd"/>
</dbReference>
<evidence type="ECO:0000256" key="5">
    <source>
        <dbReference type="SAM" id="Phobius"/>
    </source>
</evidence>
<feature type="transmembrane region" description="Helical" evidence="5">
    <location>
        <begin position="152"/>
        <end position="169"/>
    </location>
</feature>
<dbReference type="AlphaFoldDB" id="A0A1C7FDJ3"/>
<sequence length="535" mass="57594">MQITRAVNKDVIGKMMLPSILINLLSLAVPLTVLQIYDRILPNQSYGTATMLIVGASTAVILEALIRYVRSWLLSAAASNTENTTFAELVTAITQSKPNALRNLGAAGVDNGLSNIVKVREWYSGGIISGFIDLPFALLFLGLVYYIGGSLVLVPIAVWVTACAVVFIVSTKSKRLSDIALEKDQERKGFMLLLGQTIQGIKRQAVESRLYSQFKRANDARYLSKSSEEQQNAFALEFIQLASLMTSVVIVVTGSLWVLDGVLTTGGLAACSILSGRAVAPLSALIGMRVKLNTIHSANRAIQNIQTLPKQHSESVSSESISSLSIDKLTARRFGVDYHASFDVKQSSIVLISSDERHIDSFFAAVIAGVDESQSGTIFINQQETPLESFHFYTSYVGVKAQLVSGSLLDNLCGFDAGRIERATDYAKKLGLWRKLSQLHDGLETKVGHTAVNTLSMGNTKLLNIAAQLASPASVLVLDRPDASLDLDGLAALAQVLQEEKEQGRIILLVSHNPTLVALASNTVVVSKTGQGASL</sequence>
<proteinExistence type="predicted"/>
<dbReference type="Pfam" id="PF00664">
    <property type="entry name" value="ABC_membrane"/>
    <property type="match status" value="1"/>
</dbReference>
<evidence type="ECO:0000259" key="7">
    <source>
        <dbReference type="PROSITE" id="PS50929"/>
    </source>
</evidence>
<keyword evidence="9" id="KW-1185">Reference proteome</keyword>
<feature type="transmembrane region" description="Helical" evidence="5">
    <location>
        <begin position="122"/>
        <end position="146"/>
    </location>
</feature>
<dbReference type="InterPro" id="IPR036640">
    <property type="entry name" value="ABC1_TM_sf"/>
</dbReference>
<evidence type="ECO:0000256" key="3">
    <source>
        <dbReference type="ARBA" id="ARBA00022989"/>
    </source>
</evidence>
<evidence type="ECO:0000256" key="1">
    <source>
        <dbReference type="ARBA" id="ARBA00004651"/>
    </source>
</evidence>
<dbReference type="SUPFAM" id="SSF52540">
    <property type="entry name" value="P-loop containing nucleoside triphosphate hydrolases"/>
    <property type="match status" value="1"/>
</dbReference>
<evidence type="ECO:0000259" key="6">
    <source>
        <dbReference type="PROSITE" id="PS50893"/>
    </source>
</evidence>
<gene>
    <name evidence="8" type="ORF">VSVS05_03004</name>
</gene>
<dbReference type="PATRIC" id="fig|45658.7.peg.2944"/>
<dbReference type="GO" id="GO:0005886">
    <property type="term" value="C:plasma membrane"/>
    <property type="evidence" value="ECO:0007669"/>
    <property type="project" value="UniProtKB-SubCell"/>
</dbReference>
<feature type="transmembrane region" description="Helical" evidence="5">
    <location>
        <begin position="49"/>
        <end position="69"/>
    </location>
</feature>
<keyword evidence="8" id="KW-0067">ATP-binding</keyword>
<dbReference type="InterPro" id="IPR011527">
    <property type="entry name" value="ABC1_TM_dom"/>
</dbReference>
<keyword evidence="2 5" id="KW-0812">Transmembrane</keyword>
<dbReference type="GeneID" id="96874524"/>
<organism evidence="8 9">
    <name type="scientific">Vibrio scophthalmi</name>
    <dbReference type="NCBI Taxonomy" id="45658"/>
    <lineage>
        <taxon>Bacteria</taxon>
        <taxon>Pseudomonadati</taxon>
        <taxon>Pseudomonadota</taxon>
        <taxon>Gammaproteobacteria</taxon>
        <taxon>Vibrionales</taxon>
        <taxon>Vibrionaceae</taxon>
        <taxon>Vibrio</taxon>
    </lineage>
</organism>
<evidence type="ECO:0000313" key="9">
    <source>
        <dbReference type="Proteomes" id="UP000092528"/>
    </source>
</evidence>